<proteinExistence type="predicted"/>
<gene>
    <name evidence="1" type="ORF">ROJ8625_01317</name>
</gene>
<evidence type="ECO:0000313" key="1">
    <source>
        <dbReference type="EMBL" id="SLN29762.1"/>
    </source>
</evidence>
<dbReference type="PANTHER" id="PTHR35519:SF2">
    <property type="entry name" value="PH DOMAIN PROTEIN"/>
    <property type="match status" value="1"/>
</dbReference>
<dbReference type="RefSeq" id="WP_085791063.1">
    <property type="nucleotide sequence ID" value="NZ_FWFK01000002.1"/>
</dbReference>
<reference evidence="1 2" key="1">
    <citation type="submission" date="2017-03" db="EMBL/GenBank/DDBJ databases">
        <authorList>
            <person name="Afonso C.L."/>
            <person name="Miller P.J."/>
            <person name="Scott M.A."/>
            <person name="Spackman E."/>
            <person name="Goraichik I."/>
            <person name="Dimitrov K.M."/>
            <person name="Suarez D.L."/>
            <person name="Swayne D.E."/>
        </authorList>
    </citation>
    <scope>NUCLEOTIDE SEQUENCE [LARGE SCALE GENOMIC DNA]</scope>
    <source>
        <strain evidence="1 2">CECT 8625</strain>
    </source>
</reference>
<dbReference type="EMBL" id="FWFK01000002">
    <property type="protein sequence ID" value="SLN29762.1"/>
    <property type="molecule type" value="Genomic_DNA"/>
</dbReference>
<protein>
    <recommendedName>
        <fullName evidence="3">DUF4112 domain-containing protein</fullName>
    </recommendedName>
</protein>
<dbReference type="PANTHER" id="PTHR35519">
    <property type="entry name" value="MEMBRANE PROTEINS"/>
    <property type="match status" value="1"/>
</dbReference>
<accession>A0A1X6YT47</accession>
<sequence length="127" mass="13925">MREVTPETELARVARIERLATRMDRAFRVPGTRIRFGWDGVLGLVPGIGDTLALAPAAYILHSAYEMKVPTPLLARMGVNVAVDWAVGLVPIIGDLLDVGYKSNTRNAALLREHVESRHNVIRAAAE</sequence>
<dbReference type="OrthoDB" id="513552at2"/>
<evidence type="ECO:0008006" key="3">
    <source>
        <dbReference type="Google" id="ProtNLM"/>
    </source>
</evidence>
<name>A0A1X6YT47_9RHOB</name>
<dbReference type="AlphaFoldDB" id="A0A1X6YT47"/>
<organism evidence="1 2">
    <name type="scientific">Roseivivax jejudonensis</name>
    <dbReference type="NCBI Taxonomy" id="1529041"/>
    <lineage>
        <taxon>Bacteria</taxon>
        <taxon>Pseudomonadati</taxon>
        <taxon>Pseudomonadota</taxon>
        <taxon>Alphaproteobacteria</taxon>
        <taxon>Rhodobacterales</taxon>
        <taxon>Roseobacteraceae</taxon>
        <taxon>Roseivivax</taxon>
    </lineage>
</organism>
<keyword evidence="2" id="KW-1185">Reference proteome</keyword>
<evidence type="ECO:0000313" key="2">
    <source>
        <dbReference type="Proteomes" id="UP000193570"/>
    </source>
</evidence>
<dbReference type="Pfam" id="PF13430">
    <property type="entry name" value="DUF4112"/>
    <property type="match status" value="1"/>
</dbReference>
<dbReference type="InterPro" id="IPR025187">
    <property type="entry name" value="DUF4112"/>
</dbReference>
<dbReference type="Proteomes" id="UP000193570">
    <property type="component" value="Unassembled WGS sequence"/>
</dbReference>